<protein>
    <submittedName>
        <fullName evidence="1">Uncharacterized protein</fullName>
    </submittedName>
</protein>
<sequence>MAEQLNLAFTDDDPRKLSALGLKMAQAGLTAFGPGGIATVSAAAPFLALHNSGQAEKIQSMLLQDTISKCGDIKMQRLPLDVITKVDSYMTTYYNVYLPVFKRFVYSTPANLYQTPDPVFNKYWKEFELDVTQRLGKTIDNLLKSGCETADGNQTGFQFFIVAANKHLLLYQMYAAYANQSYKTATSQEQTYNMQVMTGLLNTYDSYITHAITTVSAIHENVRKRLALITPVSYGGRLVASITSLGKRLYSLLGGFRGGMIGHNPLDEGYLFQDNGAPLVTRGYGNHAVDPAESIHTYFSSPDHPIANVVYFSRVGLFDSKKAEEERANKDRDIYIRLATKSIKNFYHFPDDIKADTVAVIRQWVKTTNDH</sequence>
<dbReference type="AlphaFoldDB" id="A0A2U2PK00"/>
<dbReference type="RefSeq" id="WP_109415078.1">
    <property type="nucleotide sequence ID" value="NZ_QEAS01000004.1"/>
</dbReference>
<comment type="caution">
    <text evidence="1">The sequence shown here is derived from an EMBL/GenBank/DDBJ whole genome shotgun (WGS) entry which is preliminary data.</text>
</comment>
<evidence type="ECO:0000313" key="2">
    <source>
        <dbReference type="Proteomes" id="UP000245647"/>
    </source>
</evidence>
<accession>A0A2U2PK00</accession>
<dbReference type="Proteomes" id="UP000245647">
    <property type="component" value="Unassembled WGS sequence"/>
</dbReference>
<evidence type="ECO:0000313" key="1">
    <source>
        <dbReference type="EMBL" id="PWG81594.1"/>
    </source>
</evidence>
<gene>
    <name evidence="1" type="ORF">DDR33_07115</name>
</gene>
<keyword evidence="2" id="KW-1185">Reference proteome</keyword>
<dbReference type="EMBL" id="QEAS01000004">
    <property type="protein sequence ID" value="PWG81594.1"/>
    <property type="molecule type" value="Genomic_DNA"/>
</dbReference>
<proteinExistence type="predicted"/>
<organism evidence="1 2">
    <name type="scientific">Pararcticibacter amylolyticus</name>
    <dbReference type="NCBI Taxonomy" id="2173175"/>
    <lineage>
        <taxon>Bacteria</taxon>
        <taxon>Pseudomonadati</taxon>
        <taxon>Bacteroidota</taxon>
        <taxon>Sphingobacteriia</taxon>
        <taxon>Sphingobacteriales</taxon>
        <taxon>Sphingobacteriaceae</taxon>
        <taxon>Pararcticibacter</taxon>
    </lineage>
</organism>
<reference evidence="1 2" key="1">
    <citation type="submission" date="2018-04" db="EMBL/GenBank/DDBJ databases">
        <title>Pedobacter chongqingensis sp. nov., isolated from a rottenly hemp rope.</title>
        <authorList>
            <person name="Cai Y."/>
        </authorList>
    </citation>
    <scope>NUCLEOTIDE SEQUENCE [LARGE SCALE GENOMIC DNA]</scope>
    <source>
        <strain evidence="1 2">FJ4-8</strain>
    </source>
</reference>
<name>A0A2U2PK00_9SPHI</name>